<keyword evidence="3" id="KW-1185">Reference proteome</keyword>
<dbReference type="InterPro" id="IPR005302">
    <property type="entry name" value="MoCF_Sase_C"/>
</dbReference>
<evidence type="ECO:0000259" key="1">
    <source>
        <dbReference type="PROSITE" id="PS51340"/>
    </source>
</evidence>
<gene>
    <name evidence="2" type="ORF">BJZ21_003739</name>
</gene>
<feature type="domain" description="MOSC" evidence="1">
    <location>
        <begin position="95"/>
        <end position="239"/>
    </location>
</feature>
<dbReference type="InterPro" id="IPR005303">
    <property type="entry name" value="MOCOS_middle"/>
</dbReference>
<sequence length="240" mass="25890">MASSTGGAALGRIESLRRYPVKSLAGELLGDVDVDERGVAGDRMWAVRDADGKLGSGKSSRRFRRMEGLLRLRATYDGDVPVVRFPDGRVVRGDEETVHDALSSYVGRPVTLAREAEVPHHDDGPLHLVTTASLRWAEQVLGGPVDPRRLRPNLVLGTGGDQPREQQWLGRRVAVGEELVLEVVQPMPRCVMVDLDQDGLAVAGGLLKALTEHSDGCLGVLASVVRPGRVRTGDEARLLG</sequence>
<accession>A0A7Y9JCU5</accession>
<reference evidence="2 3" key="1">
    <citation type="submission" date="2020-07" db="EMBL/GenBank/DDBJ databases">
        <title>Sequencing the genomes of 1000 actinobacteria strains.</title>
        <authorList>
            <person name="Klenk H.-P."/>
        </authorList>
    </citation>
    <scope>NUCLEOTIDE SEQUENCE [LARGE SCALE GENOMIC DNA]</scope>
    <source>
        <strain evidence="2 3">DSM 21350</strain>
    </source>
</reference>
<protein>
    <recommendedName>
        <fullName evidence="1">MOSC domain-containing protein</fullName>
    </recommendedName>
</protein>
<dbReference type="RefSeq" id="WP_179665152.1">
    <property type="nucleotide sequence ID" value="NZ_JACCBG010000001.1"/>
</dbReference>
<dbReference type="Gene3D" id="2.40.33.20">
    <property type="entry name" value="PK beta-barrel domain-like"/>
    <property type="match status" value="1"/>
</dbReference>
<dbReference type="Pfam" id="PF03476">
    <property type="entry name" value="MOSC_N"/>
    <property type="match status" value="1"/>
</dbReference>
<dbReference type="GO" id="GO:0003824">
    <property type="term" value="F:catalytic activity"/>
    <property type="evidence" value="ECO:0007669"/>
    <property type="project" value="InterPro"/>
</dbReference>
<dbReference type="Pfam" id="PF03473">
    <property type="entry name" value="MOSC"/>
    <property type="match status" value="1"/>
</dbReference>
<dbReference type="GO" id="GO:0030170">
    <property type="term" value="F:pyridoxal phosphate binding"/>
    <property type="evidence" value="ECO:0007669"/>
    <property type="project" value="InterPro"/>
</dbReference>
<dbReference type="SUPFAM" id="SSF50800">
    <property type="entry name" value="PK beta-barrel domain-like"/>
    <property type="match status" value="1"/>
</dbReference>
<organism evidence="2 3">
    <name type="scientific">Nocardioides panaciterrulae</name>
    <dbReference type="NCBI Taxonomy" id="661492"/>
    <lineage>
        <taxon>Bacteria</taxon>
        <taxon>Bacillati</taxon>
        <taxon>Actinomycetota</taxon>
        <taxon>Actinomycetes</taxon>
        <taxon>Propionibacteriales</taxon>
        <taxon>Nocardioidaceae</taxon>
        <taxon>Nocardioides</taxon>
    </lineage>
</organism>
<dbReference type="PROSITE" id="PS51340">
    <property type="entry name" value="MOSC"/>
    <property type="match status" value="1"/>
</dbReference>
<dbReference type="AlphaFoldDB" id="A0A7Y9JCU5"/>
<proteinExistence type="predicted"/>
<evidence type="ECO:0000313" key="2">
    <source>
        <dbReference type="EMBL" id="NYD43656.1"/>
    </source>
</evidence>
<comment type="caution">
    <text evidence="2">The sequence shown here is derived from an EMBL/GenBank/DDBJ whole genome shotgun (WGS) entry which is preliminary data.</text>
</comment>
<dbReference type="Proteomes" id="UP000535511">
    <property type="component" value="Unassembled WGS sequence"/>
</dbReference>
<dbReference type="InterPro" id="IPR011037">
    <property type="entry name" value="Pyrv_Knase-like_insert_dom_sf"/>
</dbReference>
<dbReference type="EMBL" id="JACCBG010000001">
    <property type="protein sequence ID" value="NYD43656.1"/>
    <property type="molecule type" value="Genomic_DNA"/>
</dbReference>
<evidence type="ECO:0000313" key="3">
    <source>
        <dbReference type="Proteomes" id="UP000535511"/>
    </source>
</evidence>
<name>A0A7Y9JCU5_9ACTN</name>
<dbReference type="GO" id="GO:0030151">
    <property type="term" value="F:molybdenum ion binding"/>
    <property type="evidence" value="ECO:0007669"/>
    <property type="project" value="InterPro"/>
</dbReference>